<dbReference type="GO" id="GO:0045892">
    <property type="term" value="P:negative regulation of DNA-templated transcription"/>
    <property type="evidence" value="ECO:0007669"/>
    <property type="project" value="InterPro"/>
</dbReference>
<feature type="compositionally biased region" description="Basic residues" evidence="2">
    <location>
        <begin position="328"/>
        <end position="341"/>
    </location>
</feature>
<feature type="compositionally biased region" description="Basic and acidic residues" evidence="2">
    <location>
        <begin position="378"/>
        <end position="389"/>
    </location>
</feature>
<dbReference type="InterPro" id="IPR057603">
    <property type="entry name" value="Periphilin-1_C"/>
</dbReference>
<dbReference type="AlphaFoldDB" id="A0A0V0J641"/>
<dbReference type="GO" id="GO:0003723">
    <property type="term" value="F:RNA binding"/>
    <property type="evidence" value="ECO:0007669"/>
    <property type="project" value="UniProtKB-UniRule"/>
</dbReference>
<dbReference type="Pfam" id="PF00076">
    <property type="entry name" value="RRM_1"/>
    <property type="match status" value="1"/>
</dbReference>
<feature type="region of interest" description="Disordered" evidence="2">
    <location>
        <begin position="328"/>
        <end position="506"/>
    </location>
</feature>
<feature type="compositionally biased region" description="Low complexity" evidence="2">
    <location>
        <begin position="119"/>
        <end position="130"/>
    </location>
</feature>
<protein>
    <recommendedName>
        <fullName evidence="3">RRM domain-containing protein</fullName>
    </recommendedName>
</protein>
<feature type="compositionally biased region" description="Basic and acidic residues" evidence="2">
    <location>
        <begin position="248"/>
        <end position="264"/>
    </location>
</feature>
<feature type="compositionally biased region" description="Basic and acidic residues" evidence="2">
    <location>
        <begin position="486"/>
        <end position="496"/>
    </location>
</feature>
<dbReference type="GO" id="GO:0005654">
    <property type="term" value="C:nucleoplasm"/>
    <property type="evidence" value="ECO:0007669"/>
    <property type="project" value="TreeGrafter"/>
</dbReference>
<evidence type="ECO:0000256" key="1">
    <source>
        <dbReference type="PROSITE-ProRule" id="PRU00176"/>
    </source>
</evidence>
<keyword evidence="1" id="KW-0694">RNA-binding</keyword>
<organism evidence="4">
    <name type="scientific">Schistocephalus solidus</name>
    <name type="common">Tapeworm</name>
    <dbReference type="NCBI Taxonomy" id="70667"/>
    <lineage>
        <taxon>Eukaryota</taxon>
        <taxon>Metazoa</taxon>
        <taxon>Spiralia</taxon>
        <taxon>Lophotrochozoa</taxon>
        <taxon>Platyhelminthes</taxon>
        <taxon>Cestoda</taxon>
        <taxon>Eucestoda</taxon>
        <taxon>Diphyllobothriidea</taxon>
        <taxon>Diphyllobothriidae</taxon>
        <taxon>Schistocephalus</taxon>
    </lineage>
</organism>
<dbReference type="InterPro" id="IPR035979">
    <property type="entry name" value="RBD_domain_sf"/>
</dbReference>
<feature type="compositionally biased region" description="Low complexity" evidence="2">
    <location>
        <begin position="174"/>
        <end position="190"/>
    </location>
</feature>
<feature type="compositionally biased region" description="Low complexity" evidence="2">
    <location>
        <begin position="342"/>
        <end position="356"/>
    </location>
</feature>
<dbReference type="InterPro" id="IPR000504">
    <property type="entry name" value="RRM_dom"/>
</dbReference>
<dbReference type="GO" id="GO:0097355">
    <property type="term" value="P:protein localization to heterochromatin"/>
    <property type="evidence" value="ECO:0007669"/>
    <property type="project" value="TreeGrafter"/>
</dbReference>
<dbReference type="InterPro" id="IPR012677">
    <property type="entry name" value="Nucleotide-bd_a/b_plait_sf"/>
</dbReference>
<dbReference type="SUPFAM" id="SSF54928">
    <property type="entry name" value="RNA-binding domain, RBD"/>
    <property type="match status" value="1"/>
</dbReference>
<dbReference type="CDD" id="cd00590">
    <property type="entry name" value="RRM_SF"/>
    <property type="match status" value="1"/>
</dbReference>
<evidence type="ECO:0000256" key="2">
    <source>
        <dbReference type="SAM" id="MobiDB-lite"/>
    </source>
</evidence>
<gene>
    <name evidence="4" type="ORF">TR99851</name>
</gene>
<accession>A0A0V0J641</accession>
<proteinExistence type="predicted"/>
<dbReference type="Pfam" id="PF25234">
    <property type="entry name" value="Periphilin_C"/>
    <property type="match status" value="1"/>
</dbReference>
<feature type="domain" description="RRM" evidence="3">
    <location>
        <begin position="21"/>
        <end position="99"/>
    </location>
</feature>
<feature type="compositionally biased region" description="Basic residues" evidence="2">
    <location>
        <begin position="191"/>
        <end position="200"/>
    </location>
</feature>
<feature type="compositionally biased region" description="Basic and acidic residues" evidence="2">
    <location>
        <begin position="415"/>
        <end position="432"/>
    </location>
</feature>
<dbReference type="PANTHER" id="PTHR15836:SF4">
    <property type="entry name" value="PERIPHILIN-1"/>
    <property type="match status" value="1"/>
</dbReference>
<sequence length="590" mass="66613">MNYRRYHVDRVNPRDVLPSRHTIFIRGLPGSTNVDGVKDYFSKETNSKCSIAFSSMSEDRIRFSVAVRFKTNELAREMLVKYNGKNLMGHPVEVTWFKDLRKARARINEDHRTGRFRPFRGFTRGPFKGPFDQRGRTFSNRSYIEPDHRRARHSSVSSEGGRPPRLSSRDGRRLPSASPSASSRSSSRSISRSRSRSSKRPRNEENLDNYHLPDQGVSHGKNMPQAGRSIRSRRSSSSSSSRSSSYDSCRRQRGSEGRVGDVYRNHPAPISFDSRSSLSPADVDSLPKKGRFEKVSDSGRSLPYTNVPAPNSENSGLLSGLIQLKRKPAGGLHARRRHSRSHSQSPVSSSSDTSSHVPKEPRKTFARGKFSPSPPNFNEDKRLEGKDSVRQTSSPSRLPADECEGRVSRLSADGNRWRPVDYPEDHHGERRSNFGRPVNGNDSVDENSADANRDRSQEPKLPSPDKWPRRLTPSPKKIATSPADSVRTKRASESERNLVAVPPSGPIKTTKDKRVLIQERKATIEEEYKRDCETFATVVRTLISKDNELESRLIPLLKEILHERGQKCVEELRASITEEHSLNQNSDTII</sequence>
<dbReference type="Gene3D" id="3.30.70.330">
    <property type="match status" value="1"/>
</dbReference>
<dbReference type="InterPro" id="IPR028851">
    <property type="entry name" value="Pphln1"/>
</dbReference>
<evidence type="ECO:0000313" key="4">
    <source>
        <dbReference type="EMBL" id="JAP61336.1"/>
    </source>
</evidence>
<feature type="compositionally biased region" description="Low complexity" evidence="2">
    <location>
        <begin position="235"/>
        <end position="247"/>
    </location>
</feature>
<evidence type="ECO:0000259" key="3">
    <source>
        <dbReference type="PROSITE" id="PS50102"/>
    </source>
</evidence>
<name>A0A0V0J641_SCHSO</name>
<feature type="region of interest" description="Disordered" evidence="2">
    <location>
        <begin position="115"/>
        <end position="316"/>
    </location>
</feature>
<dbReference type="EMBL" id="GEEE01001889">
    <property type="protein sequence ID" value="JAP61336.1"/>
    <property type="molecule type" value="Transcribed_RNA"/>
</dbReference>
<dbReference type="PANTHER" id="PTHR15836">
    <property type="entry name" value="PERIPHILIN 1"/>
    <property type="match status" value="1"/>
</dbReference>
<feature type="compositionally biased region" description="Basic and acidic residues" evidence="2">
    <location>
        <begin position="285"/>
        <end position="297"/>
    </location>
</feature>
<dbReference type="PROSITE" id="PS50102">
    <property type="entry name" value="RRM"/>
    <property type="match status" value="1"/>
</dbReference>
<reference evidence="4" key="1">
    <citation type="submission" date="2016-01" db="EMBL/GenBank/DDBJ databases">
        <title>Reference transcriptome for the parasite Schistocephalus solidus: insights into the molecular evolution of parasitism.</title>
        <authorList>
            <person name="Hebert F.O."/>
            <person name="Grambauer S."/>
            <person name="Barber I."/>
            <person name="Landry C.R."/>
            <person name="Aubin-Horth N."/>
        </authorList>
    </citation>
    <scope>NUCLEOTIDE SEQUENCE</scope>
</reference>
<dbReference type="SMART" id="SM00360">
    <property type="entry name" value="RRM"/>
    <property type="match status" value="1"/>
</dbReference>
<dbReference type="GO" id="GO:0045814">
    <property type="term" value="P:negative regulation of gene expression, epigenetic"/>
    <property type="evidence" value="ECO:0007669"/>
    <property type="project" value="TreeGrafter"/>
</dbReference>